<dbReference type="PANTHER" id="PTHR21346">
    <property type="entry name" value="FUN14 DOMAIN CONTAINING"/>
    <property type="match status" value="1"/>
</dbReference>
<comment type="similarity">
    <text evidence="2">Belongs to the FUN14 family.</text>
</comment>
<keyword evidence="7" id="KW-1185">Reference proteome</keyword>
<evidence type="ECO:0000256" key="4">
    <source>
        <dbReference type="ARBA" id="ARBA00022989"/>
    </source>
</evidence>
<reference evidence="6 7" key="1">
    <citation type="submission" date="2011-02" db="EMBL/GenBank/DDBJ databases">
        <title>The Genome Sequence of Sphaeroforma arctica JP610.</title>
        <authorList>
            <consortium name="The Broad Institute Genome Sequencing Platform"/>
            <person name="Russ C."/>
            <person name="Cuomo C."/>
            <person name="Young S.K."/>
            <person name="Zeng Q."/>
            <person name="Gargeya S."/>
            <person name="Alvarado L."/>
            <person name="Berlin A."/>
            <person name="Chapman S.B."/>
            <person name="Chen Z."/>
            <person name="Freedman E."/>
            <person name="Gellesch M."/>
            <person name="Goldberg J."/>
            <person name="Griggs A."/>
            <person name="Gujja S."/>
            <person name="Heilman E."/>
            <person name="Heiman D."/>
            <person name="Howarth C."/>
            <person name="Mehta T."/>
            <person name="Neiman D."/>
            <person name="Pearson M."/>
            <person name="Roberts A."/>
            <person name="Saif S."/>
            <person name="Shea T."/>
            <person name="Shenoy N."/>
            <person name="Sisk P."/>
            <person name="Stolte C."/>
            <person name="Sykes S."/>
            <person name="White J."/>
            <person name="Yandava C."/>
            <person name="Burger G."/>
            <person name="Gray M.W."/>
            <person name="Holland P.W.H."/>
            <person name="King N."/>
            <person name="Lang F.B.F."/>
            <person name="Roger A.J."/>
            <person name="Ruiz-Trillo I."/>
            <person name="Haas B."/>
            <person name="Nusbaum C."/>
            <person name="Birren B."/>
        </authorList>
    </citation>
    <scope>NUCLEOTIDE SEQUENCE [LARGE SCALE GENOMIC DNA]</scope>
    <source>
        <strain evidence="6 7">JP610</strain>
    </source>
</reference>
<accession>A0A0L0EZ96</accession>
<proteinExistence type="inferred from homology"/>
<evidence type="ECO:0000256" key="2">
    <source>
        <dbReference type="ARBA" id="ARBA00009160"/>
    </source>
</evidence>
<evidence type="ECO:0000313" key="6">
    <source>
        <dbReference type="EMBL" id="KNC69767.1"/>
    </source>
</evidence>
<dbReference type="PANTHER" id="PTHR21346:SF10">
    <property type="entry name" value="TRANSMEMBRANE PROTEIN"/>
    <property type="match status" value="1"/>
</dbReference>
<protein>
    <submittedName>
        <fullName evidence="6">Uncharacterized protein</fullName>
    </submittedName>
</protein>
<comment type="subcellular location">
    <subcellularLocation>
        <location evidence="1">Membrane</location>
    </subcellularLocation>
</comment>
<evidence type="ECO:0000313" key="7">
    <source>
        <dbReference type="Proteomes" id="UP000054560"/>
    </source>
</evidence>
<name>A0A0L0EZ96_9EUKA</name>
<dbReference type="GeneID" id="25918219"/>
<keyword evidence="5" id="KW-0472">Membrane</keyword>
<dbReference type="AlphaFoldDB" id="A0A0L0EZ96"/>
<dbReference type="RefSeq" id="XP_014143669.1">
    <property type="nucleotide sequence ID" value="XM_014288194.1"/>
</dbReference>
<evidence type="ECO:0000256" key="5">
    <source>
        <dbReference type="ARBA" id="ARBA00023136"/>
    </source>
</evidence>
<dbReference type="Proteomes" id="UP000054560">
    <property type="component" value="Unassembled WGS sequence"/>
</dbReference>
<dbReference type="EMBL" id="KQ253400">
    <property type="protein sequence ID" value="KNC69767.1"/>
    <property type="molecule type" value="Genomic_DNA"/>
</dbReference>
<keyword evidence="4" id="KW-1133">Transmembrane helix</keyword>
<evidence type="ECO:0000256" key="1">
    <source>
        <dbReference type="ARBA" id="ARBA00004370"/>
    </source>
</evidence>
<evidence type="ECO:0000256" key="3">
    <source>
        <dbReference type="ARBA" id="ARBA00022692"/>
    </source>
</evidence>
<dbReference type="Pfam" id="PF04930">
    <property type="entry name" value="FUN14"/>
    <property type="match status" value="1"/>
</dbReference>
<dbReference type="InterPro" id="IPR007014">
    <property type="entry name" value="FUN14"/>
</dbReference>
<gene>
    <name evidence="6" type="ORF">SARC_17715</name>
</gene>
<organism evidence="6 7">
    <name type="scientific">Sphaeroforma arctica JP610</name>
    <dbReference type="NCBI Taxonomy" id="667725"/>
    <lineage>
        <taxon>Eukaryota</taxon>
        <taxon>Ichthyosporea</taxon>
        <taxon>Ichthyophonida</taxon>
        <taxon>Sphaeroforma</taxon>
    </lineage>
</organism>
<dbReference type="GO" id="GO:0016020">
    <property type="term" value="C:membrane"/>
    <property type="evidence" value="ECO:0007669"/>
    <property type="project" value="UniProtKB-SubCell"/>
</dbReference>
<sequence length="70" mass="7435">EKKEELAKKAEETAPFAGAITFGAMSGFCSGYALAKAGKGVAAFAGFVFMGMQAASYNDLLTVNWTKVWF</sequence>
<feature type="non-terminal residue" evidence="6">
    <location>
        <position position="1"/>
    </location>
</feature>
<keyword evidence="3" id="KW-0812">Transmembrane</keyword>